<comment type="caution">
    <text evidence="1">The sequence shown here is derived from an EMBL/GenBank/DDBJ whole genome shotgun (WGS) entry which is preliminary data.</text>
</comment>
<dbReference type="Proteomes" id="UP001358324">
    <property type="component" value="Unassembled WGS sequence"/>
</dbReference>
<evidence type="ECO:0000313" key="2">
    <source>
        <dbReference type="Proteomes" id="UP001358324"/>
    </source>
</evidence>
<name>A0ABU7WCB4_9GAMM</name>
<sequence length="147" mass="15361">MIHVLVKLYSSFPDPLDLSCTDIGAEVAEVLEGGADTENNAARLILSTASSTLGFLVREGFIHCDPEMRWMNGPEFPGAVLTLKGITLLGLTPSSIDERADRRPFIDQLHDAAERGAEGAAAGIVQSLLTGAVRLGVTAVSGAGWGG</sequence>
<dbReference type="EMBL" id="JAZHBM010000001">
    <property type="protein sequence ID" value="MEF3080784.1"/>
    <property type="molecule type" value="Genomic_DNA"/>
</dbReference>
<reference evidence="1 2" key="1">
    <citation type="submission" date="2024-01" db="EMBL/GenBank/DDBJ databases">
        <title>Novel species of the genus Luteimonas isolated from rivers.</title>
        <authorList>
            <person name="Lu H."/>
        </authorList>
    </citation>
    <scope>NUCLEOTIDE SEQUENCE [LARGE SCALE GENOMIC DNA]</scope>
    <source>
        <strain evidence="1 2">SMYT11W</strain>
    </source>
</reference>
<accession>A0ABU7WCB4</accession>
<evidence type="ECO:0008006" key="3">
    <source>
        <dbReference type="Google" id="ProtNLM"/>
    </source>
</evidence>
<proteinExistence type="predicted"/>
<gene>
    <name evidence="1" type="ORF">V3391_00955</name>
</gene>
<organism evidence="1 2">
    <name type="scientific">Luteimonas flava</name>
    <dbReference type="NCBI Taxonomy" id="3115822"/>
    <lineage>
        <taxon>Bacteria</taxon>
        <taxon>Pseudomonadati</taxon>
        <taxon>Pseudomonadota</taxon>
        <taxon>Gammaproteobacteria</taxon>
        <taxon>Lysobacterales</taxon>
        <taxon>Lysobacteraceae</taxon>
        <taxon>Luteimonas</taxon>
    </lineage>
</organism>
<keyword evidence="2" id="KW-1185">Reference proteome</keyword>
<evidence type="ECO:0000313" key="1">
    <source>
        <dbReference type="EMBL" id="MEF3080784.1"/>
    </source>
</evidence>
<dbReference type="RefSeq" id="WP_332076552.1">
    <property type="nucleotide sequence ID" value="NZ_JAZHBM010000001.1"/>
</dbReference>
<protein>
    <recommendedName>
        <fullName evidence="3">DUF2513 domain-containing protein</fullName>
    </recommendedName>
</protein>